<protein>
    <recommendedName>
        <fullName evidence="4">Integral membrane protein</fullName>
    </recommendedName>
</protein>
<comment type="caution">
    <text evidence="2">The sequence shown here is derived from an EMBL/GenBank/DDBJ whole genome shotgun (WGS) entry which is preliminary data.</text>
</comment>
<dbReference type="Proteomes" id="UP000635606">
    <property type="component" value="Unassembled WGS sequence"/>
</dbReference>
<evidence type="ECO:0000313" key="3">
    <source>
        <dbReference type="Proteomes" id="UP000635606"/>
    </source>
</evidence>
<dbReference type="AlphaFoldDB" id="A0A8J3ZSZ1"/>
<keyword evidence="1" id="KW-0472">Membrane</keyword>
<proteinExistence type="predicted"/>
<keyword evidence="3" id="KW-1185">Reference proteome</keyword>
<accession>A0A8J3ZSZ1</accession>
<feature type="transmembrane region" description="Helical" evidence="1">
    <location>
        <begin position="102"/>
        <end position="122"/>
    </location>
</feature>
<keyword evidence="1" id="KW-1133">Transmembrane helix</keyword>
<feature type="transmembrane region" description="Helical" evidence="1">
    <location>
        <begin position="73"/>
        <end position="96"/>
    </location>
</feature>
<evidence type="ECO:0000313" key="2">
    <source>
        <dbReference type="EMBL" id="GIJ69136.1"/>
    </source>
</evidence>
<dbReference type="EMBL" id="BOPH01000054">
    <property type="protein sequence ID" value="GIJ69136.1"/>
    <property type="molecule type" value="Genomic_DNA"/>
</dbReference>
<reference evidence="2" key="1">
    <citation type="submission" date="2021-01" db="EMBL/GenBank/DDBJ databases">
        <title>Whole genome shotgun sequence of Virgisporangium ochraceum NBRC 16418.</title>
        <authorList>
            <person name="Komaki H."/>
            <person name="Tamura T."/>
        </authorList>
    </citation>
    <scope>NUCLEOTIDE SEQUENCE</scope>
    <source>
        <strain evidence="2">NBRC 16418</strain>
    </source>
</reference>
<gene>
    <name evidence="2" type="ORF">Voc01_040530</name>
</gene>
<name>A0A8J3ZSZ1_9ACTN</name>
<evidence type="ECO:0008006" key="4">
    <source>
        <dbReference type="Google" id="ProtNLM"/>
    </source>
</evidence>
<evidence type="ECO:0000256" key="1">
    <source>
        <dbReference type="SAM" id="Phobius"/>
    </source>
</evidence>
<feature type="transmembrane region" description="Helical" evidence="1">
    <location>
        <begin position="41"/>
        <end position="61"/>
    </location>
</feature>
<dbReference type="RefSeq" id="WP_203929067.1">
    <property type="nucleotide sequence ID" value="NZ_BOPH01000054.1"/>
</dbReference>
<sequence length="130" mass="13009">MNRDRLLRRALTADSAACGVMGLGLALAAAALDGVLGIPTGWLVALGVVLVGVAAGLGWLATRPTIPTGAGRVVIVGNLAWVAASVVTVVAGFWPLTVAGTAVVLAQAAAVLALVDLEYVGLRRQARMAA</sequence>
<keyword evidence="1" id="KW-0812">Transmembrane</keyword>
<organism evidence="2 3">
    <name type="scientific">Virgisporangium ochraceum</name>
    <dbReference type="NCBI Taxonomy" id="65505"/>
    <lineage>
        <taxon>Bacteria</taxon>
        <taxon>Bacillati</taxon>
        <taxon>Actinomycetota</taxon>
        <taxon>Actinomycetes</taxon>
        <taxon>Micromonosporales</taxon>
        <taxon>Micromonosporaceae</taxon>
        <taxon>Virgisporangium</taxon>
    </lineage>
</organism>